<sequence>MATTNGGLTPPTVSNTATSPANGADLKRKREDDEAPDTRATGSGRESRTQTQKDILDILKPHDTTPSFLKHVIASQDGKERTPKATKLSEPTSTSISSRLSSGAYADLTALCEDADHVRRSIAAEVRSKTTGGGEGRLSLDDLKQIQRVQAFAQVVADVVAQESKYEAFHGNRKVKEEEGFTTNGHRNDRTSKGGGQGGTVLTLFGNAPTPKQLFTSTQQASSGRSNGMLKTELPVEEMSLPNGLIATKIMPVLPDDRKKGPTFEEAFAPPSNLPTLKPPPAQKRSTTRDTIITWEFKDLASRAHRKGGYTTQSQTVADWLGYGGVDGRDGPSSPTEKRKQRDRALSGGESSGAAPFKDSLAEAEAKEAEALFRRAYSSFAPSCDNSSALVSEETKTMVWWNKVGEQRYEEMFAIDPALLDEHSSEAFGNGLAVEGAKNEDEGFGRAVEEFEDLEKDMPAKPVRDKTDVEQVLQEISDLLKTLASHQRIRTASVPNLATVSRTPISPAPALSSRIGRPDSPTEDEVSTYMSLRRELAYIILQLPPYAVAKLKGDQLADLGVNKLISFESKDMKGTMEEDHVARLAKYTAMATAAGIASLTRPGSTNTQHYSATAQRTPAIGQAANTRYGQSAQYGASRTPMQPTFQRSTSNQSLYGTPSATAPRPGFGQQPNQYSRPPSATYAQPGSQQYYQRSQQTPGGFGGYQQQYGSSTPQTQQRTAFASSSQPLAQFQQRAVNAAAYQSGQHRTASPIKPAGLQPIIQPQRPPQYPPSQQPDSGRGTPVNYSQPPTPANVNGYPRPPQAVAPRESSGTPQPIAPHPPPPQLPPTNGHRSCAYILIYAAAAPDSPPPHPSRHSSVRERSNSSLSAYVSDLANIVQDTRGDPMHAGSPLGGPPLSGPFQGETLLGTPRAGSPRNWPCEFCDKVFDRPSSYKVHVRSHTGEKPYVCDVVGCGKGFAVRSNLNRHLRVTHFVSIEGEEGDGDGEEDEG</sequence>
<feature type="region of interest" description="Disordered" evidence="10">
    <location>
        <begin position="321"/>
        <end position="360"/>
    </location>
</feature>
<gene>
    <name evidence="12" type="ORF">LTR09_011988</name>
</gene>
<evidence type="ECO:0000256" key="7">
    <source>
        <dbReference type="ARBA" id="ARBA00023163"/>
    </source>
</evidence>
<dbReference type="InterPro" id="IPR013087">
    <property type="entry name" value="Znf_C2H2_type"/>
</dbReference>
<dbReference type="InterPro" id="IPR036236">
    <property type="entry name" value="Znf_C2H2_sf"/>
</dbReference>
<comment type="subcellular location">
    <subcellularLocation>
        <location evidence="1">Nucleus</location>
    </subcellularLocation>
</comment>
<feature type="region of interest" description="Disordered" evidence="10">
    <location>
        <begin position="599"/>
        <end position="831"/>
    </location>
</feature>
<dbReference type="AlphaFoldDB" id="A0AAJ0DAT0"/>
<dbReference type="PROSITE" id="PS50157">
    <property type="entry name" value="ZINC_FINGER_C2H2_2"/>
    <property type="match status" value="2"/>
</dbReference>
<dbReference type="Pfam" id="PF00096">
    <property type="entry name" value="zf-C2H2"/>
    <property type="match status" value="2"/>
</dbReference>
<keyword evidence="13" id="KW-1185">Reference proteome</keyword>
<dbReference type="GO" id="GO:0000978">
    <property type="term" value="F:RNA polymerase II cis-regulatory region sequence-specific DNA binding"/>
    <property type="evidence" value="ECO:0007669"/>
    <property type="project" value="UniProtKB-ARBA"/>
</dbReference>
<feature type="compositionally biased region" description="Polar residues" evidence="10">
    <location>
        <begin position="623"/>
        <end position="660"/>
    </location>
</feature>
<feature type="compositionally biased region" description="Pro residues" evidence="10">
    <location>
        <begin position="764"/>
        <end position="773"/>
    </location>
</feature>
<evidence type="ECO:0000256" key="5">
    <source>
        <dbReference type="ARBA" id="ARBA00022833"/>
    </source>
</evidence>
<keyword evidence="7" id="KW-0804">Transcription</keyword>
<reference evidence="12" key="1">
    <citation type="submission" date="2023-04" db="EMBL/GenBank/DDBJ databases">
        <title>Black Yeasts Isolated from many extreme environments.</title>
        <authorList>
            <person name="Coleine C."/>
            <person name="Stajich J.E."/>
            <person name="Selbmann L."/>
        </authorList>
    </citation>
    <scope>NUCLEOTIDE SEQUENCE</scope>
    <source>
        <strain evidence="12">CCFEE 5312</strain>
    </source>
</reference>
<feature type="compositionally biased region" description="Polar residues" evidence="10">
    <location>
        <begin position="718"/>
        <end position="748"/>
    </location>
</feature>
<feature type="compositionally biased region" description="Basic and acidic residues" evidence="10">
    <location>
        <begin position="54"/>
        <end position="63"/>
    </location>
</feature>
<dbReference type="SMART" id="SM00355">
    <property type="entry name" value="ZnF_C2H2"/>
    <property type="match status" value="2"/>
</dbReference>
<evidence type="ECO:0000256" key="3">
    <source>
        <dbReference type="ARBA" id="ARBA00022737"/>
    </source>
</evidence>
<dbReference type="PANTHER" id="PTHR45993">
    <property type="entry name" value="B-CELL LYMPHOMA/LEUKEMIA 11"/>
    <property type="match status" value="1"/>
</dbReference>
<feature type="domain" description="C2H2-type" evidence="11">
    <location>
        <begin position="945"/>
        <end position="970"/>
    </location>
</feature>
<dbReference type="PROSITE" id="PS00028">
    <property type="entry name" value="ZINC_FINGER_C2H2_1"/>
    <property type="match status" value="2"/>
</dbReference>
<dbReference type="InterPro" id="IPR051497">
    <property type="entry name" value="Dev/Hematopoietic_TF"/>
</dbReference>
<feature type="compositionally biased region" description="Polar residues" evidence="10">
    <location>
        <begin position="669"/>
        <end position="694"/>
    </location>
</feature>
<evidence type="ECO:0000256" key="4">
    <source>
        <dbReference type="ARBA" id="ARBA00022771"/>
    </source>
</evidence>
<dbReference type="InterPro" id="IPR057199">
    <property type="entry name" value="DUF7877"/>
</dbReference>
<keyword evidence="6" id="KW-0805">Transcription regulation</keyword>
<name>A0AAJ0DAT0_9PEZI</name>
<feature type="compositionally biased region" description="Polar residues" evidence="10">
    <location>
        <begin position="601"/>
        <end position="616"/>
    </location>
</feature>
<dbReference type="Gene3D" id="3.30.160.60">
    <property type="entry name" value="Classic Zinc Finger"/>
    <property type="match status" value="2"/>
</dbReference>
<accession>A0AAJ0DAT0</accession>
<evidence type="ECO:0000256" key="8">
    <source>
        <dbReference type="ARBA" id="ARBA00023242"/>
    </source>
</evidence>
<evidence type="ECO:0000256" key="2">
    <source>
        <dbReference type="ARBA" id="ARBA00022723"/>
    </source>
</evidence>
<evidence type="ECO:0000256" key="10">
    <source>
        <dbReference type="SAM" id="MobiDB-lite"/>
    </source>
</evidence>
<dbReference type="PANTHER" id="PTHR45993:SF10">
    <property type="entry name" value="ZINC FINGER PROTEIN 208 ISOFORM X1-RELATED"/>
    <property type="match status" value="1"/>
</dbReference>
<dbReference type="Pfam" id="PF25289">
    <property type="entry name" value="DUF7877"/>
    <property type="match status" value="1"/>
</dbReference>
<feature type="region of interest" description="Disordered" evidence="10">
    <location>
        <begin position="1"/>
        <end position="98"/>
    </location>
</feature>
<feature type="compositionally biased region" description="Low complexity" evidence="10">
    <location>
        <begin position="88"/>
        <end position="98"/>
    </location>
</feature>
<feature type="compositionally biased region" description="Polar residues" evidence="10">
    <location>
        <begin position="1"/>
        <end position="21"/>
    </location>
</feature>
<feature type="compositionally biased region" description="Pro residues" evidence="10">
    <location>
        <begin position="815"/>
        <end position="826"/>
    </location>
</feature>
<keyword evidence="2" id="KW-0479">Metal-binding</keyword>
<evidence type="ECO:0000259" key="11">
    <source>
        <dbReference type="PROSITE" id="PS50157"/>
    </source>
</evidence>
<keyword evidence="8" id="KW-0539">Nucleus</keyword>
<dbReference type="FunFam" id="3.30.160.60:FF:000125">
    <property type="entry name" value="Putative zinc finger protein 143"/>
    <property type="match status" value="1"/>
</dbReference>
<comment type="caution">
    <text evidence="12">The sequence shown here is derived from an EMBL/GenBank/DDBJ whole genome shotgun (WGS) entry which is preliminary data.</text>
</comment>
<dbReference type="InterPro" id="IPR056687">
    <property type="entry name" value="DUF7785"/>
</dbReference>
<dbReference type="EMBL" id="JAWDJX010000088">
    <property type="protein sequence ID" value="KAK3046533.1"/>
    <property type="molecule type" value="Genomic_DNA"/>
</dbReference>
<feature type="domain" description="C2H2-type" evidence="11">
    <location>
        <begin position="917"/>
        <end position="944"/>
    </location>
</feature>
<feature type="compositionally biased region" description="Basic and acidic residues" evidence="10">
    <location>
        <begin position="336"/>
        <end position="345"/>
    </location>
</feature>
<evidence type="ECO:0000256" key="9">
    <source>
        <dbReference type="PROSITE-ProRule" id="PRU00042"/>
    </source>
</evidence>
<proteinExistence type="predicted"/>
<dbReference type="GO" id="GO:0008270">
    <property type="term" value="F:zinc ion binding"/>
    <property type="evidence" value="ECO:0007669"/>
    <property type="project" value="UniProtKB-KW"/>
</dbReference>
<organism evidence="12 13">
    <name type="scientific">Extremus antarcticus</name>
    <dbReference type="NCBI Taxonomy" id="702011"/>
    <lineage>
        <taxon>Eukaryota</taxon>
        <taxon>Fungi</taxon>
        <taxon>Dikarya</taxon>
        <taxon>Ascomycota</taxon>
        <taxon>Pezizomycotina</taxon>
        <taxon>Dothideomycetes</taxon>
        <taxon>Dothideomycetidae</taxon>
        <taxon>Mycosphaerellales</taxon>
        <taxon>Extremaceae</taxon>
        <taxon>Extremus</taxon>
    </lineage>
</organism>
<evidence type="ECO:0000256" key="6">
    <source>
        <dbReference type="ARBA" id="ARBA00023015"/>
    </source>
</evidence>
<protein>
    <recommendedName>
        <fullName evidence="11">C2H2-type domain-containing protein</fullName>
    </recommendedName>
</protein>
<dbReference type="Proteomes" id="UP001271007">
    <property type="component" value="Unassembled WGS sequence"/>
</dbReference>
<keyword evidence="3" id="KW-0677">Repeat</keyword>
<dbReference type="GO" id="GO:0000981">
    <property type="term" value="F:DNA-binding transcription factor activity, RNA polymerase II-specific"/>
    <property type="evidence" value="ECO:0007669"/>
    <property type="project" value="UniProtKB-ARBA"/>
</dbReference>
<feature type="region of interest" description="Disordered" evidence="10">
    <location>
        <begin position="843"/>
        <end position="865"/>
    </location>
</feature>
<dbReference type="Pfam" id="PF25009">
    <property type="entry name" value="DUF7785"/>
    <property type="match status" value="1"/>
</dbReference>
<evidence type="ECO:0000313" key="13">
    <source>
        <dbReference type="Proteomes" id="UP001271007"/>
    </source>
</evidence>
<feature type="region of interest" description="Disordered" evidence="10">
    <location>
        <begin position="266"/>
        <end position="289"/>
    </location>
</feature>
<dbReference type="SUPFAM" id="SSF57667">
    <property type="entry name" value="beta-beta-alpha zinc fingers"/>
    <property type="match status" value="1"/>
</dbReference>
<feature type="compositionally biased region" description="Low complexity" evidence="10">
    <location>
        <begin position="704"/>
        <end position="717"/>
    </location>
</feature>
<dbReference type="GO" id="GO:0005634">
    <property type="term" value="C:nucleus"/>
    <property type="evidence" value="ECO:0007669"/>
    <property type="project" value="UniProtKB-SubCell"/>
</dbReference>
<keyword evidence="4 9" id="KW-0863">Zinc-finger</keyword>
<keyword evidence="5" id="KW-0862">Zinc</keyword>
<evidence type="ECO:0000313" key="12">
    <source>
        <dbReference type="EMBL" id="KAK3046533.1"/>
    </source>
</evidence>
<evidence type="ECO:0000256" key="1">
    <source>
        <dbReference type="ARBA" id="ARBA00004123"/>
    </source>
</evidence>
<feature type="region of interest" description="Disordered" evidence="10">
    <location>
        <begin position="177"/>
        <end position="199"/>
    </location>
</feature>